<organism evidence="2 3">
    <name type="scientific">Dothistroma septosporum (strain NZE10 / CBS 128990)</name>
    <name type="common">Red band needle blight fungus</name>
    <name type="synonym">Mycosphaerella pini</name>
    <dbReference type="NCBI Taxonomy" id="675120"/>
    <lineage>
        <taxon>Eukaryota</taxon>
        <taxon>Fungi</taxon>
        <taxon>Dikarya</taxon>
        <taxon>Ascomycota</taxon>
        <taxon>Pezizomycotina</taxon>
        <taxon>Dothideomycetes</taxon>
        <taxon>Dothideomycetidae</taxon>
        <taxon>Mycosphaerellales</taxon>
        <taxon>Mycosphaerellaceae</taxon>
        <taxon>Dothistroma</taxon>
    </lineage>
</organism>
<dbReference type="Proteomes" id="UP000016933">
    <property type="component" value="Unassembled WGS sequence"/>
</dbReference>
<evidence type="ECO:0000313" key="3">
    <source>
        <dbReference type="Proteomes" id="UP000016933"/>
    </source>
</evidence>
<sequence length="293" mass="33533">MPNPFAWANDEENNGSYDTDDERPTDPRPRSQFLMAAPSQVNATAHWRPNSITWHGAAELIYGRPQHEHRLDPERPWWDMLEGDRDMMRLWDLAIQDLTPFDQMSPETRVWMLRALNEESLELLGVNTRAFQVPRRAAAPALDQSLFDPHMAMAIDWINRDHDYFDPAPFNELPSVVSTLGSRFRPLTMHLTAHTTTMIGHLTLPMLGLKQISSPTRTNQCPCTQKSKNWMIGKDNMASIGPYSRQNAISSLWRPTSTMPMPLAPSARTKKKITLIRSWSMSFKITPSMHPTT</sequence>
<reference evidence="2 3" key="2">
    <citation type="journal article" date="2012" name="PLoS Pathog.">
        <title>Diverse lifestyles and strategies of plant pathogenesis encoded in the genomes of eighteen Dothideomycetes fungi.</title>
        <authorList>
            <person name="Ohm R.A."/>
            <person name="Feau N."/>
            <person name="Henrissat B."/>
            <person name="Schoch C.L."/>
            <person name="Horwitz B.A."/>
            <person name="Barry K.W."/>
            <person name="Condon B.J."/>
            <person name="Copeland A.C."/>
            <person name="Dhillon B."/>
            <person name="Glaser F."/>
            <person name="Hesse C.N."/>
            <person name="Kosti I."/>
            <person name="LaButti K."/>
            <person name="Lindquist E.A."/>
            <person name="Lucas S."/>
            <person name="Salamov A.A."/>
            <person name="Bradshaw R.E."/>
            <person name="Ciuffetti L."/>
            <person name="Hamelin R.C."/>
            <person name="Kema G.H.J."/>
            <person name="Lawrence C."/>
            <person name="Scott J.A."/>
            <person name="Spatafora J.W."/>
            <person name="Turgeon B.G."/>
            <person name="de Wit P.J.G.M."/>
            <person name="Zhong S."/>
            <person name="Goodwin S.B."/>
            <person name="Grigoriev I.V."/>
        </authorList>
    </citation>
    <scope>NUCLEOTIDE SEQUENCE [LARGE SCALE GENOMIC DNA]</scope>
    <source>
        <strain evidence="3">NZE10 / CBS 128990</strain>
    </source>
</reference>
<dbReference type="HOGENOM" id="CLU_950022_0_0_1"/>
<feature type="region of interest" description="Disordered" evidence="1">
    <location>
        <begin position="1"/>
        <end position="29"/>
    </location>
</feature>
<evidence type="ECO:0000256" key="1">
    <source>
        <dbReference type="SAM" id="MobiDB-lite"/>
    </source>
</evidence>
<dbReference type="AlphaFoldDB" id="N1PU53"/>
<proteinExistence type="predicted"/>
<dbReference type="EMBL" id="KB446536">
    <property type="protein sequence ID" value="EME46986.1"/>
    <property type="molecule type" value="Genomic_DNA"/>
</dbReference>
<protein>
    <submittedName>
        <fullName evidence="2">Uncharacterized protein</fullName>
    </submittedName>
</protein>
<accession>N1PU53</accession>
<evidence type="ECO:0000313" key="2">
    <source>
        <dbReference type="EMBL" id="EME46986.1"/>
    </source>
</evidence>
<gene>
    <name evidence="2" type="ORF">DOTSEDRAFT_50495</name>
</gene>
<feature type="compositionally biased region" description="Acidic residues" evidence="1">
    <location>
        <begin position="9"/>
        <end position="21"/>
    </location>
</feature>
<keyword evidence="3" id="KW-1185">Reference proteome</keyword>
<name>N1PU53_DOTSN</name>
<reference evidence="3" key="1">
    <citation type="journal article" date="2012" name="PLoS Genet.">
        <title>The genomes of the fungal plant pathogens Cladosporium fulvum and Dothistroma septosporum reveal adaptation to different hosts and lifestyles but also signatures of common ancestry.</title>
        <authorList>
            <person name="de Wit P.J.G.M."/>
            <person name="van der Burgt A."/>
            <person name="Oekmen B."/>
            <person name="Stergiopoulos I."/>
            <person name="Abd-Elsalam K.A."/>
            <person name="Aerts A.L."/>
            <person name="Bahkali A.H."/>
            <person name="Beenen H.G."/>
            <person name="Chettri P."/>
            <person name="Cox M.P."/>
            <person name="Datema E."/>
            <person name="de Vries R.P."/>
            <person name="Dhillon B."/>
            <person name="Ganley A.R."/>
            <person name="Griffiths S.A."/>
            <person name="Guo Y."/>
            <person name="Hamelin R.C."/>
            <person name="Henrissat B."/>
            <person name="Kabir M.S."/>
            <person name="Jashni M.K."/>
            <person name="Kema G."/>
            <person name="Klaubauf S."/>
            <person name="Lapidus A."/>
            <person name="Levasseur A."/>
            <person name="Lindquist E."/>
            <person name="Mehrabi R."/>
            <person name="Ohm R.A."/>
            <person name="Owen T.J."/>
            <person name="Salamov A."/>
            <person name="Schwelm A."/>
            <person name="Schijlen E."/>
            <person name="Sun H."/>
            <person name="van den Burg H.A."/>
            <person name="van Ham R.C.H.J."/>
            <person name="Zhang S."/>
            <person name="Goodwin S.B."/>
            <person name="Grigoriev I.V."/>
            <person name="Collemare J."/>
            <person name="Bradshaw R.E."/>
        </authorList>
    </citation>
    <scope>NUCLEOTIDE SEQUENCE [LARGE SCALE GENOMIC DNA]</scope>
    <source>
        <strain evidence="3">NZE10 / CBS 128990</strain>
    </source>
</reference>